<accession>A0ABT0GD73</accession>
<feature type="chain" id="PRO_5045680442" description="SGNH/GDSL hydrolase family protein" evidence="1">
    <location>
        <begin position="19"/>
        <end position="241"/>
    </location>
</feature>
<evidence type="ECO:0000256" key="1">
    <source>
        <dbReference type="SAM" id="SignalP"/>
    </source>
</evidence>
<dbReference type="RefSeq" id="WP_248204501.1">
    <property type="nucleotide sequence ID" value="NZ_JALNMH010000001.1"/>
</dbReference>
<evidence type="ECO:0000313" key="2">
    <source>
        <dbReference type="EMBL" id="MCK7592378.1"/>
    </source>
</evidence>
<keyword evidence="3" id="KW-1185">Reference proteome</keyword>
<comment type="caution">
    <text evidence="2">The sequence shown here is derived from an EMBL/GenBank/DDBJ whole genome shotgun (WGS) entry which is preliminary data.</text>
</comment>
<name>A0ABT0GD73_9GAMM</name>
<evidence type="ECO:0000313" key="3">
    <source>
        <dbReference type="Proteomes" id="UP001431449"/>
    </source>
</evidence>
<keyword evidence="1" id="KW-0732">Signal</keyword>
<dbReference type="EMBL" id="JALNMH010000001">
    <property type="protein sequence ID" value="MCK7592378.1"/>
    <property type="molecule type" value="Genomic_DNA"/>
</dbReference>
<feature type="signal peptide" evidence="1">
    <location>
        <begin position="1"/>
        <end position="18"/>
    </location>
</feature>
<sequence>MRWMLLTCLAISSTSAPAEPLRMLFIGNSYTYTHNLPEVFRRVAAAQDRAVVVSAVTIPGAAIEDHFSTGNLPDALEGQWDWVVMQQGPSSLPQNRVHLVLWTAEVARHLDPSRTRIVMFSVWPALEHAHTWANAETSYAQAASKSGGCLLPAAAAWRLALAENPGLPLYSEDRLHPSREGTLLTAITLARALWPAAGKAIDDRLARQFREQSWQPAVQLAPVFWRHAAQAVAESPPRCVD</sequence>
<dbReference type="Proteomes" id="UP001431449">
    <property type="component" value="Unassembled WGS sequence"/>
</dbReference>
<reference evidence="2" key="1">
    <citation type="submission" date="2022-04" db="EMBL/GenBank/DDBJ databases">
        <title>Lysobacter sp. CAU 1642 isolated from sea sand.</title>
        <authorList>
            <person name="Kim W."/>
        </authorList>
    </citation>
    <scope>NUCLEOTIDE SEQUENCE</scope>
    <source>
        <strain evidence="2">CAU 1642</strain>
    </source>
</reference>
<proteinExistence type="predicted"/>
<organism evidence="2 3">
    <name type="scientific">Pseudomarimonas salicorniae</name>
    <dbReference type="NCBI Taxonomy" id="2933270"/>
    <lineage>
        <taxon>Bacteria</taxon>
        <taxon>Pseudomonadati</taxon>
        <taxon>Pseudomonadota</taxon>
        <taxon>Gammaproteobacteria</taxon>
        <taxon>Lysobacterales</taxon>
        <taxon>Lysobacteraceae</taxon>
        <taxon>Pseudomarimonas</taxon>
    </lineage>
</organism>
<dbReference type="InterPro" id="IPR036514">
    <property type="entry name" value="SGNH_hydro_sf"/>
</dbReference>
<dbReference type="Gene3D" id="3.40.50.1110">
    <property type="entry name" value="SGNH hydrolase"/>
    <property type="match status" value="1"/>
</dbReference>
<protein>
    <recommendedName>
        <fullName evidence="4">SGNH/GDSL hydrolase family protein</fullName>
    </recommendedName>
</protein>
<gene>
    <name evidence="2" type="ORF">M0G41_01695</name>
</gene>
<evidence type="ECO:0008006" key="4">
    <source>
        <dbReference type="Google" id="ProtNLM"/>
    </source>
</evidence>
<dbReference type="SUPFAM" id="SSF52266">
    <property type="entry name" value="SGNH hydrolase"/>
    <property type="match status" value="1"/>
</dbReference>